<keyword evidence="7" id="KW-0812">Transmembrane</keyword>
<proteinExistence type="inferred from homology"/>
<dbReference type="RefSeq" id="WP_141779339.1">
    <property type="nucleotide sequence ID" value="NZ_VFOV01000001.1"/>
</dbReference>
<keyword evidence="7" id="KW-0472">Membrane</keyword>
<evidence type="ECO:0000256" key="3">
    <source>
        <dbReference type="ARBA" id="ARBA00022801"/>
    </source>
</evidence>
<evidence type="ECO:0000256" key="2">
    <source>
        <dbReference type="ARBA" id="ARBA00022723"/>
    </source>
</evidence>
<keyword evidence="2" id="KW-0479">Metal-binding</keyword>
<evidence type="ECO:0000256" key="5">
    <source>
        <dbReference type="ARBA" id="ARBA00023049"/>
    </source>
</evidence>
<evidence type="ECO:0000256" key="1">
    <source>
        <dbReference type="ARBA" id="ARBA00022670"/>
    </source>
</evidence>
<dbReference type="Pfam" id="PF01435">
    <property type="entry name" value="Peptidase_M48"/>
    <property type="match status" value="1"/>
</dbReference>
<accession>A0A543A3S0</accession>
<dbReference type="InterPro" id="IPR001915">
    <property type="entry name" value="Peptidase_M48"/>
</dbReference>
<dbReference type="InterPro" id="IPR052173">
    <property type="entry name" value="Beta-lactam_resp_regulator"/>
</dbReference>
<dbReference type="GO" id="GO:0004222">
    <property type="term" value="F:metalloendopeptidase activity"/>
    <property type="evidence" value="ECO:0007669"/>
    <property type="project" value="InterPro"/>
</dbReference>
<evidence type="ECO:0000259" key="8">
    <source>
        <dbReference type="Pfam" id="PF01435"/>
    </source>
</evidence>
<dbReference type="GO" id="GO:0046872">
    <property type="term" value="F:metal ion binding"/>
    <property type="evidence" value="ECO:0007669"/>
    <property type="project" value="UniProtKB-KW"/>
</dbReference>
<dbReference type="Proteomes" id="UP000320209">
    <property type="component" value="Unassembled WGS sequence"/>
</dbReference>
<keyword evidence="5 6" id="KW-0482">Metalloprotease</keyword>
<evidence type="ECO:0000313" key="10">
    <source>
        <dbReference type="Proteomes" id="UP000320209"/>
    </source>
</evidence>
<reference evidence="9 10" key="1">
    <citation type="submission" date="2019-06" db="EMBL/GenBank/DDBJ databases">
        <title>Sequencing the genomes of 1000 actinobacteria strains.</title>
        <authorList>
            <person name="Klenk H.-P."/>
        </authorList>
    </citation>
    <scope>NUCLEOTIDE SEQUENCE [LARGE SCALE GENOMIC DNA]</scope>
    <source>
        <strain evidence="9 10">DSM 25218</strain>
    </source>
</reference>
<name>A0A543A3S0_9ACTN</name>
<comment type="caution">
    <text evidence="9">The sequence shown here is derived from an EMBL/GenBank/DDBJ whole genome shotgun (WGS) entry which is preliminary data.</text>
</comment>
<feature type="transmembrane region" description="Helical" evidence="7">
    <location>
        <begin position="34"/>
        <end position="59"/>
    </location>
</feature>
<feature type="domain" description="Peptidase M48" evidence="8">
    <location>
        <begin position="137"/>
        <end position="207"/>
    </location>
</feature>
<dbReference type="CDD" id="cd07326">
    <property type="entry name" value="M56_BlaR1_MecR1_like"/>
    <property type="match status" value="1"/>
</dbReference>
<dbReference type="AlphaFoldDB" id="A0A543A3S0"/>
<dbReference type="EMBL" id="VFOV01000001">
    <property type="protein sequence ID" value="TQL67212.1"/>
    <property type="molecule type" value="Genomic_DNA"/>
</dbReference>
<evidence type="ECO:0000256" key="6">
    <source>
        <dbReference type="RuleBase" id="RU003983"/>
    </source>
</evidence>
<protein>
    <submittedName>
        <fullName evidence="9">Peptidase M48-like protein</fullName>
    </submittedName>
</protein>
<sequence>MIAVVVLIVVAATAGTLGATMLSRAGWVRRAPVIGLVVWQSVSVTILASVLLAAALVALPPPVFSAASGWLGTCLGLLEGHYAAPFGWIGRVTGAVIGCVVLARAVGCTMLEARAAGVARRVTRGRLALLAAPRSDGVLLLEDDRPAAYCVPGRRPVVVLTTGAERLLRPEQRIAVLTHERAHLRARHHWAVLWASGLNRAFGFVPAFAHGAREVELLVEMHADDAAARASGRQSLAEALVRMASGPAPTATLAAHGADAVTRVRRLLGRPERLGAGARVALTGLAAALLLGPVLIGLLPAIESTLREHCAPYEHACDVPGRSDVALP</sequence>
<keyword evidence="4 6" id="KW-0862">Zinc</keyword>
<dbReference type="Gene3D" id="3.30.2010.10">
    <property type="entry name" value="Metalloproteases ('zincins'), catalytic domain"/>
    <property type="match status" value="1"/>
</dbReference>
<evidence type="ECO:0000313" key="9">
    <source>
        <dbReference type="EMBL" id="TQL67212.1"/>
    </source>
</evidence>
<keyword evidence="7" id="KW-1133">Transmembrane helix</keyword>
<comment type="similarity">
    <text evidence="6">Belongs to the peptidase M48 family.</text>
</comment>
<dbReference type="GO" id="GO:0006508">
    <property type="term" value="P:proteolysis"/>
    <property type="evidence" value="ECO:0007669"/>
    <property type="project" value="UniProtKB-KW"/>
</dbReference>
<keyword evidence="3 6" id="KW-0378">Hydrolase</keyword>
<evidence type="ECO:0000256" key="4">
    <source>
        <dbReference type="ARBA" id="ARBA00022833"/>
    </source>
</evidence>
<dbReference type="PANTHER" id="PTHR34978">
    <property type="entry name" value="POSSIBLE SENSOR-TRANSDUCER PROTEIN BLAR"/>
    <property type="match status" value="1"/>
</dbReference>
<dbReference type="PANTHER" id="PTHR34978:SF3">
    <property type="entry name" value="SLR0241 PROTEIN"/>
    <property type="match status" value="1"/>
</dbReference>
<keyword evidence="1 6" id="KW-0645">Protease</keyword>
<organism evidence="9 10">
    <name type="scientific">Nocardioides albertanoniae</name>
    <dbReference type="NCBI Taxonomy" id="1175486"/>
    <lineage>
        <taxon>Bacteria</taxon>
        <taxon>Bacillati</taxon>
        <taxon>Actinomycetota</taxon>
        <taxon>Actinomycetes</taxon>
        <taxon>Propionibacteriales</taxon>
        <taxon>Nocardioidaceae</taxon>
        <taxon>Nocardioides</taxon>
    </lineage>
</organism>
<dbReference type="OrthoDB" id="9785340at2"/>
<gene>
    <name evidence="9" type="ORF">FB381_1085</name>
</gene>
<keyword evidence="10" id="KW-1185">Reference proteome</keyword>
<feature type="transmembrane region" description="Helical" evidence="7">
    <location>
        <begin position="280"/>
        <end position="302"/>
    </location>
</feature>
<comment type="cofactor">
    <cofactor evidence="6">
        <name>Zn(2+)</name>
        <dbReference type="ChEBI" id="CHEBI:29105"/>
    </cofactor>
    <text evidence="6">Binds 1 zinc ion per subunit.</text>
</comment>
<evidence type="ECO:0000256" key="7">
    <source>
        <dbReference type="SAM" id="Phobius"/>
    </source>
</evidence>